<dbReference type="PANTHER" id="PTHR24148">
    <property type="entry name" value="ANKYRIN REPEAT DOMAIN-CONTAINING PROTEIN 39 HOMOLOG-RELATED"/>
    <property type="match status" value="1"/>
</dbReference>
<evidence type="ECO:0000259" key="1">
    <source>
        <dbReference type="Pfam" id="PF06985"/>
    </source>
</evidence>
<dbReference type="KEGG" id="pfy:PFICI_12112"/>
<dbReference type="Proteomes" id="UP000030651">
    <property type="component" value="Unassembled WGS sequence"/>
</dbReference>
<dbReference type="InParanoid" id="W3WSA4"/>
<dbReference type="AlphaFoldDB" id="W3WSA4"/>
<dbReference type="eggNOG" id="ENOG502SIE8">
    <property type="taxonomic scope" value="Eukaryota"/>
</dbReference>
<keyword evidence="3" id="KW-1185">Reference proteome</keyword>
<protein>
    <recommendedName>
        <fullName evidence="1">Heterokaryon incompatibility domain-containing protein</fullName>
    </recommendedName>
</protein>
<dbReference type="HOGENOM" id="CLU_004184_7_2_1"/>
<dbReference type="InterPro" id="IPR010730">
    <property type="entry name" value="HET"/>
</dbReference>
<dbReference type="Pfam" id="PF26639">
    <property type="entry name" value="Het-6_barrel"/>
    <property type="match status" value="1"/>
</dbReference>
<dbReference type="OrthoDB" id="4587016at2759"/>
<sequence length="646" mass="74025">MYIHKPINREKAEIRLARFIKDNENNIENKEQRIALEIRPASLEDETVRYAALSISQIADHNDPPWLWADAICIDQSNQNERTWQVAQMHDIYKRADPVFMLLGSSSENTDRAMEFIASVGPRAVASGILASPSWLSEQQVGDFHDLVTARLQSPTQDIKQDGIRDSDLLQLMYELIHDERLYTSTIPGEAVCAGIAELLRKEYWHRIWIIQEVTLARNPILVCGNQSISMYLLDAIVYAIRHCLRTVSRSWRQDSEEIWAKFQYFAWNISGTEFEVLPLTIRRQYGNKPVHLVDILVQKGVAPYRPWYSASDPRDLVFALLGIVSDGTHLGLKVDYSCTIADVFTSLTRAFVDDGQGPSFDLDECVPRADEDNLPSWVPDWTQIGQGGLLVYPINHYREFRATRGVRVPQDDSDLQSPILRRSGCYVDVITEVMEPPTWIRADDYSPSYLPDVKGWFESIIKFTKLGPDSGPGEDYIWRTVMTSRRHDRERTSWQMDPPGGDAISEFIRKVFRHESIDADDLTPEVAQYVSEGIYYFRKDEPQSKSLKTRLAYIMREWPMVIGTICRERTLFKTAKDMLGLGHVAIKPGDHVTLVWGVDSPIILRPRNGRDTSEGFRFLGDAYVDGIMQGEYLENNPPHEIFDIM</sequence>
<dbReference type="STRING" id="1229662.W3WSA4"/>
<dbReference type="PANTHER" id="PTHR24148:SF79">
    <property type="entry name" value="HETEROKARYON INCOMPATIBILITY DOMAIN-CONTAINING PROTEIN"/>
    <property type="match status" value="1"/>
</dbReference>
<dbReference type="EMBL" id="KI912117">
    <property type="protein sequence ID" value="ETS76725.1"/>
    <property type="molecule type" value="Genomic_DNA"/>
</dbReference>
<accession>W3WSA4</accession>
<reference evidence="3" key="1">
    <citation type="journal article" date="2015" name="BMC Genomics">
        <title>Genomic and transcriptomic analysis of the endophytic fungus Pestalotiopsis fici reveals its lifestyle and high potential for synthesis of natural products.</title>
        <authorList>
            <person name="Wang X."/>
            <person name="Zhang X."/>
            <person name="Liu L."/>
            <person name="Xiang M."/>
            <person name="Wang W."/>
            <person name="Sun X."/>
            <person name="Che Y."/>
            <person name="Guo L."/>
            <person name="Liu G."/>
            <person name="Guo L."/>
            <person name="Wang C."/>
            <person name="Yin W.B."/>
            <person name="Stadler M."/>
            <person name="Zhang X."/>
            <person name="Liu X."/>
        </authorList>
    </citation>
    <scope>NUCLEOTIDE SEQUENCE [LARGE SCALE GENOMIC DNA]</scope>
    <source>
        <strain evidence="3">W106-1 / CGMCC3.15140</strain>
    </source>
</reference>
<name>W3WSA4_PESFW</name>
<dbReference type="GeneID" id="19277125"/>
<dbReference type="InterPro" id="IPR052895">
    <property type="entry name" value="HetReg/Transcr_Mod"/>
</dbReference>
<organism evidence="2 3">
    <name type="scientific">Pestalotiopsis fici (strain W106-1 / CGMCC3.15140)</name>
    <dbReference type="NCBI Taxonomy" id="1229662"/>
    <lineage>
        <taxon>Eukaryota</taxon>
        <taxon>Fungi</taxon>
        <taxon>Dikarya</taxon>
        <taxon>Ascomycota</taxon>
        <taxon>Pezizomycotina</taxon>
        <taxon>Sordariomycetes</taxon>
        <taxon>Xylariomycetidae</taxon>
        <taxon>Amphisphaeriales</taxon>
        <taxon>Sporocadaceae</taxon>
        <taxon>Pestalotiopsis</taxon>
    </lineage>
</organism>
<gene>
    <name evidence="2" type="ORF">PFICI_12112</name>
</gene>
<evidence type="ECO:0000313" key="2">
    <source>
        <dbReference type="EMBL" id="ETS76725.1"/>
    </source>
</evidence>
<dbReference type="OMA" id="THFIGRR"/>
<proteinExistence type="predicted"/>
<evidence type="ECO:0000313" key="3">
    <source>
        <dbReference type="Proteomes" id="UP000030651"/>
    </source>
</evidence>
<dbReference type="Pfam" id="PF06985">
    <property type="entry name" value="HET"/>
    <property type="match status" value="1"/>
</dbReference>
<dbReference type="RefSeq" id="XP_007838884.1">
    <property type="nucleotide sequence ID" value="XM_007840693.1"/>
</dbReference>
<feature type="domain" description="Heterokaryon incompatibility" evidence="1">
    <location>
        <begin position="26"/>
        <end position="213"/>
    </location>
</feature>